<evidence type="ECO:0000313" key="2">
    <source>
        <dbReference type="Proteomes" id="UP000182690"/>
    </source>
</evidence>
<reference evidence="1 2" key="1">
    <citation type="submission" date="2016-10" db="EMBL/GenBank/DDBJ databases">
        <authorList>
            <person name="de Groot N.N."/>
        </authorList>
    </citation>
    <scope>NUCLEOTIDE SEQUENCE [LARGE SCALE GENOMIC DNA]</scope>
    <source>
        <strain evidence="1 2">DSM 22788</strain>
    </source>
</reference>
<organism evidence="1 2">
    <name type="scientific">Leucobacter chromiiresistens</name>
    <dbReference type="NCBI Taxonomy" id="1079994"/>
    <lineage>
        <taxon>Bacteria</taxon>
        <taxon>Bacillati</taxon>
        <taxon>Actinomycetota</taxon>
        <taxon>Actinomycetes</taxon>
        <taxon>Micrococcales</taxon>
        <taxon>Microbacteriaceae</taxon>
        <taxon>Leucobacter</taxon>
    </lineage>
</organism>
<protein>
    <recommendedName>
        <fullName evidence="3">Saccharopine dehydrogenase</fullName>
    </recommendedName>
</protein>
<dbReference type="EMBL" id="FNKB01000001">
    <property type="protein sequence ID" value="SDQ33627.1"/>
    <property type="molecule type" value="Genomic_DNA"/>
</dbReference>
<dbReference type="Proteomes" id="UP000182690">
    <property type="component" value="Unassembled WGS sequence"/>
</dbReference>
<dbReference type="RefSeq" id="WP_010157007.1">
    <property type="nucleotide sequence ID" value="NZ_FNKB01000001.1"/>
</dbReference>
<dbReference type="STRING" id="1079994.SAMN04488565_2264"/>
<dbReference type="SUPFAM" id="SSF51735">
    <property type="entry name" value="NAD(P)-binding Rossmann-fold domains"/>
    <property type="match status" value="1"/>
</dbReference>
<sequence length="311" mass="31795">MKTLVLGGTGAVGTAAVEALRERGHEALVAGRRAGAQGIVLDAATRTGLSRLAEASRWADVVLDLSGLERAEVQRAVGTTPLVDVSASSTHLEHLAMNVPHGGAVLLGAGIAPGVSTVLVRALDPAPGDEFDIGVMLGAGEAHGAAAVRWTMGLAGTPVHCAPESSPVMNLRSVRRFSSQSGADRLFLRADFPDDLLVGRSTGAAVRSWLALDSRIATWVLRAVGAVPALAPALSRAPHIGADAWSVTAIHRGSGRTLSASGRGQSRATGRIAALAAERLVDRGLRGAITMDALIEPGELAAPEGLRLTGV</sequence>
<dbReference type="OrthoDB" id="1910498at2"/>
<name>A0A1H1A1P3_9MICO</name>
<gene>
    <name evidence="1" type="ORF">SAMN04488565_2264</name>
</gene>
<dbReference type="InterPro" id="IPR036291">
    <property type="entry name" value="NAD(P)-bd_dom_sf"/>
</dbReference>
<evidence type="ECO:0000313" key="1">
    <source>
        <dbReference type="EMBL" id="SDQ33627.1"/>
    </source>
</evidence>
<evidence type="ECO:0008006" key="3">
    <source>
        <dbReference type="Google" id="ProtNLM"/>
    </source>
</evidence>
<dbReference type="Gene3D" id="3.40.50.720">
    <property type="entry name" value="NAD(P)-binding Rossmann-like Domain"/>
    <property type="match status" value="1"/>
</dbReference>
<dbReference type="eggNOG" id="COG1748">
    <property type="taxonomic scope" value="Bacteria"/>
</dbReference>
<proteinExistence type="predicted"/>
<accession>A0A1H1A1P3</accession>
<dbReference type="AlphaFoldDB" id="A0A1H1A1P3"/>